<dbReference type="OrthoDB" id="330460at2"/>
<evidence type="ECO:0000313" key="3">
    <source>
        <dbReference type="Proteomes" id="UP000297891"/>
    </source>
</evidence>
<feature type="transmembrane region" description="Helical" evidence="1">
    <location>
        <begin position="6"/>
        <end position="25"/>
    </location>
</feature>
<comment type="caution">
    <text evidence="2">The sequence shown here is derived from an EMBL/GenBank/DDBJ whole genome shotgun (WGS) entry which is preliminary data.</text>
</comment>
<dbReference type="Proteomes" id="UP000297891">
    <property type="component" value="Unassembled WGS sequence"/>
</dbReference>
<organism evidence="2 3">
    <name type="scientific">Leptospira brenneri</name>
    <dbReference type="NCBI Taxonomy" id="2023182"/>
    <lineage>
        <taxon>Bacteria</taxon>
        <taxon>Pseudomonadati</taxon>
        <taxon>Spirochaetota</taxon>
        <taxon>Spirochaetia</taxon>
        <taxon>Leptospirales</taxon>
        <taxon>Leptospiraceae</taxon>
        <taxon>Leptospira</taxon>
    </lineage>
</organism>
<evidence type="ECO:0000313" key="2">
    <source>
        <dbReference type="EMBL" id="TGK96887.1"/>
    </source>
</evidence>
<proteinExistence type="predicted"/>
<keyword evidence="1" id="KW-1133">Transmembrane helix</keyword>
<name>A0A2M9XZD2_9LEPT</name>
<evidence type="ECO:0000256" key="1">
    <source>
        <dbReference type="SAM" id="Phobius"/>
    </source>
</evidence>
<sequence length="139" mass="15886">MDFLLYLYCIIFGIILIAPFVLFHFRFRLDESPFGKEEEADLKPIIEKKRNLLDSLKDIRSDFDSGKLSEEEFQSQSLPYIEALDSVELELKEKKLVLTNQTTLPSPKINDDWNCSNCGSFVAVPNAKFCPNCGTSRLA</sequence>
<dbReference type="EMBL" id="RQFP01000001">
    <property type="protein sequence ID" value="TGK96887.1"/>
    <property type="molecule type" value="Genomic_DNA"/>
</dbReference>
<keyword evidence="1" id="KW-0472">Membrane</keyword>
<keyword evidence="1" id="KW-0812">Transmembrane</keyword>
<reference evidence="2" key="1">
    <citation type="journal article" date="2019" name="PLoS Negl. Trop. Dis.">
        <title>Revisiting the worldwide diversity of Leptospira species in the environment.</title>
        <authorList>
            <person name="Vincent A.T."/>
            <person name="Schiettekatte O."/>
            <person name="Bourhy P."/>
            <person name="Veyrier F.J."/>
            <person name="Picardeau M."/>
        </authorList>
    </citation>
    <scope>NUCLEOTIDE SEQUENCE [LARGE SCALE GENOMIC DNA]</scope>
    <source>
        <strain evidence="2">201800277</strain>
    </source>
</reference>
<dbReference type="RefSeq" id="WP_100791326.1">
    <property type="nucleotide sequence ID" value="NZ_NPDQ01000006.1"/>
</dbReference>
<dbReference type="AlphaFoldDB" id="A0A2M9XZD2"/>
<accession>A0A2M9XZD2</accession>
<gene>
    <name evidence="2" type="ORF">EHQ30_09940</name>
</gene>
<protein>
    <submittedName>
        <fullName evidence="2">Zinc ribbon domain-containing protein</fullName>
    </submittedName>
</protein>
<keyword evidence="3" id="KW-1185">Reference proteome</keyword>